<dbReference type="InterPro" id="IPR025269">
    <property type="entry name" value="SAM-like_dom"/>
</dbReference>
<dbReference type="GO" id="GO:0006310">
    <property type="term" value="P:DNA recombination"/>
    <property type="evidence" value="ECO:0007669"/>
    <property type="project" value="UniProtKB-KW"/>
</dbReference>
<dbReference type="PROSITE" id="PS51898">
    <property type="entry name" value="TYR_RECOMBINASE"/>
    <property type="match status" value="1"/>
</dbReference>
<reference evidence="6" key="1">
    <citation type="submission" date="2018-02" db="EMBL/GenBank/DDBJ databases">
        <authorList>
            <person name="Clavel T."/>
            <person name="Strowig T."/>
        </authorList>
    </citation>
    <scope>NUCLEOTIDE SEQUENCE [LARGE SCALE GENOMIC DNA]</scope>
    <source>
        <strain evidence="6">DSM 100764</strain>
    </source>
</reference>
<dbReference type="CDD" id="cd01185">
    <property type="entry name" value="INTN1_C_like"/>
    <property type="match status" value="1"/>
</dbReference>
<dbReference type="GO" id="GO:0003677">
    <property type="term" value="F:DNA binding"/>
    <property type="evidence" value="ECO:0007669"/>
    <property type="project" value="UniProtKB-KW"/>
</dbReference>
<comment type="similarity">
    <text evidence="1">Belongs to the 'phage' integrase family.</text>
</comment>
<keyword evidence="2" id="KW-0238">DNA-binding</keyword>
<dbReference type="AlphaFoldDB" id="A0A2V1INT6"/>
<dbReference type="Pfam" id="PF00589">
    <property type="entry name" value="Phage_integrase"/>
    <property type="match status" value="1"/>
</dbReference>
<gene>
    <name evidence="5" type="ORF">C5O25_12415</name>
</gene>
<dbReference type="RefSeq" id="WP_107037030.1">
    <property type="nucleotide sequence ID" value="NZ_CP098825.1"/>
</dbReference>
<organism evidence="5 6">
    <name type="scientific">Paramuribaculum intestinale</name>
    <dbReference type="NCBI Taxonomy" id="2094151"/>
    <lineage>
        <taxon>Bacteria</taxon>
        <taxon>Pseudomonadati</taxon>
        <taxon>Bacteroidota</taxon>
        <taxon>Bacteroidia</taxon>
        <taxon>Bacteroidales</taxon>
        <taxon>Muribaculaceae</taxon>
        <taxon>Paramuribaculum</taxon>
    </lineage>
</organism>
<dbReference type="InterPro" id="IPR050090">
    <property type="entry name" value="Tyrosine_recombinase_XerCD"/>
</dbReference>
<keyword evidence="6" id="KW-1185">Reference proteome</keyword>
<dbReference type="Pfam" id="PF17293">
    <property type="entry name" value="Arm-DNA-bind_5"/>
    <property type="match status" value="1"/>
</dbReference>
<name>A0A2V1INT6_9BACT</name>
<keyword evidence="3" id="KW-0233">DNA recombination</keyword>
<accession>A0A2V1INT6</accession>
<dbReference type="GO" id="GO:0015074">
    <property type="term" value="P:DNA integration"/>
    <property type="evidence" value="ECO:0007669"/>
    <property type="project" value="InterPro"/>
</dbReference>
<dbReference type="InterPro" id="IPR011010">
    <property type="entry name" value="DNA_brk_join_enz"/>
</dbReference>
<protein>
    <submittedName>
        <fullName evidence="5">Site-specific integrase</fullName>
    </submittedName>
</protein>
<dbReference type="InterPro" id="IPR035386">
    <property type="entry name" value="Arm-DNA-bind_5"/>
</dbReference>
<dbReference type="Proteomes" id="UP000244925">
    <property type="component" value="Unassembled WGS sequence"/>
</dbReference>
<dbReference type="Gene3D" id="1.10.150.130">
    <property type="match status" value="1"/>
</dbReference>
<dbReference type="InterPro" id="IPR002104">
    <property type="entry name" value="Integrase_catalytic"/>
</dbReference>
<dbReference type="Pfam" id="PF13102">
    <property type="entry name" value="Phage_int_SAM_5"/>
    <property type="match status" value="1"/>
</dbReference>
<dbReference type="EMBL" id="PUBV01000058">
    <property type="protein sequence ID" value="PWB05779.1"/>
    <property type="molecule type" value="Genomic_DNA"/>
</dbReference>
<proteinExistence type="inferred from homology"/>
<dbReference type="InterPro" id="IPR010998">
    <property type="entry name" value="Integrase_recombinase_N"/>
</dbReference>
<dbReference type="SUPFAM" id="SSF56349">
    <property type="entry name" value="DNA breaking-rejoining enzymes"/>
    <property type="match status" value="1"/>
</dbReference>
<sequence>MKESFFVMTFFPRKPHVITDGEYPIYVRISTAGQKTEFTIGRKVNPDNWDQRRQKTLGKSRRDIELNKFLENMRSRFCEIHNRLLIEGKYINPQILKNHYFGLVEKPKMLCDVFRETNVKRKEECERGDICKTTLGRWERCVTYLEEFMSLKLGETDIPIKDVTAGFIQDFEHFLRMTKECANNTTVRYLRYLKNVIQYAIANKWITDDPFIGKRFKRTKAERGFLTEDELRRLMLLDLRGFPRIECVRDVFVFCCFTGLAFIDIKTLRRSDISTDADGKMWIRKAREKTSETSIIPMLEIPVKIMEKYRDHPTVVTRGVVLPVMTNQKANAYLKELADLAKIQKHLTTHIARHTFATMSLNNHVPLETISKMLGHSDITTTQIYAKMLDKTISEDMETMRNKFNGMSF</sequence>
<feature type="domain" description="Tyr recombinase" evidence="4">
    <location>
        <begin position="221"/>
        <end position="401"/>
    </location>
</feature>
<evidence type="ECO:0000256" key="2">
    <source>
        <dbReference type="ARBA" id="ARBA00023125"/>
    </source>
</evidence>
<comment type="caution">
    <text evidence="5">The sequence shown here is derived from an EMBL/GenBank/DDBJ whole genome shotgun (WGS) entry which is preliminary data.</text>
</comment>
<dbReference type="PANTHER" id="PTHR30349:SF64">
    <property type="entry name" value="PROPHAGE INTEGRASE INTD-RELATED"/>
    <property type="match status" value="1"/>
</dbReference>
<evidence type="ECO:0000313" key="6">
    <source>
        <dbReference type="Proteomes" id="UP000244925"/>
    </source>
</evidence>
<dbReference type="InterPro" id="IPR013762">
    <property type="entry name" value="Integrase-like_cat_sf"/>
</dbReference>
<evidence type="ECO:0000256" key="1">
    <source>
        <dbReference type="ARBA" id="ARBA00008857"/>
    </source>
</evidence>
<dbReference type="Gene3D" id="1.10.443.10">
    <property type="entry name" value="Intergrase catalytic core"/>
    <property type="match status" value="1"/>
</dbReference>
<dbReference type="GeneID" id="93423598"/>
<dbReference type="PANTHER" id="PTHR30349">
    <property type="entry name" value="PHAGE INTEGRASE-RELATED"/>
    <property type="match status" value="1"/>
</dbReference>
<evidence type="ECO:0000259" key="4">
    <source>
        <dbReference type="PROSITE" id="PS51898"/>
    </source>
</evidence>
<evidence type="ECO:0000313" key="5">
    <source>
        <dbReference type="EMBL" id="PWB05779.1"/>
    </source>
</evidence>
<evidence type="ECO:0000256" key="3">
    <source>
        <dbReference type="ARBA" id="ARBA00023172"/>
    </source>
</evidence>